<dbReference type="Proteomes" id="UP000215137">
    <property type="component" value="Chromosome"/>
</dbReference>
<dbReference type="AlphaFoldDB" id="A0A248TP42"/>
<proteinExistence type="predicted"/>
<dbReference type="EMBL" id="CP022983">
    <property type="protein sequence ID" value="ASV69994.1"/>
    <property type="molecule type" value="Genomic_DNA"/>
</dbReference>
<sequence>MNKFAVLLMVGMLLVISNRTVNAKTETINEADTELCETVKMALISSLREPVDKAIVEIYKDDKNVPEGLTWASYDTEILKIKQLYGIGGLYEITLKVYPYYRAHMGYGEDEVVINTRGKLINYKHLKTYPRTATKGSDSLI</sequence>
<reference evidence="2 4" key="1">
    <citation type="submission" date="2017-08" db="EMBL/GenBank/DDBJ databases">
        <title>Complete Genome Sequence of Bacillus kochii Oregon-R-modENCODE STRAIN BDGP4, isolated from Drosophila melanogaster gut.</title>
        <authorList>
            <person name="Wan K.H."/>
            <person name="Yu C."/>
            <person name="Park S."/>
            <person name="Hammonds A.S."/>
            <person name="Booth B.W."/>
            <person name="Celniker S.E."/>
        </authorList>
    </citation>
    <scope>NUCLEOTIDE SEQUENCE [LARGE SCALE GENOMIC DNA]</scope>
    <source>
        <strain evidence="2 4">BDGP4</strain>
    </source>
</reference>
<evidence type="ECO:0008006" key="5">
    <source>
        <dbReference type="Google" id="ProtNLM"/>
    </source>
</evidence>
<evidence type="ECO:0000256" key="1">
    <source>
        <dbReference type="SAM" id="SignalP"/>
    </source>
</evidence>
<dbReference type="Pfam" id="PF13027">
    <property type="entry name" value="DUF3888"/>
    <property type="match status" value="1"/>
</dbReference>
<protein>
    <recommendedName>
        <fullName evidence="5">DUF3888 domain-containing protein</fullName>
    </recommendedName>
</protein>
<feature type="chain" id="PRO_5013507317" description="DUF3888 domain-containing protein" evidence="1">
    <location>
        <begin position="24"/>
        <end position="141"/>
    </location>
</feature>
<keyword evidence="1" id="KW-0732">Signal</keyword>
<feature type="signal peptide" evidence="1">
    <location>
        <begin position="1"/>
        <end position="23"/>
    </location>
</feature>
<organism evidence="2 4">
    <name type="scientific">Cytobacillus kochii</name>
    <dbReference type="NCBI Taxonomy" id="859143"/>
    <lineage>
        <taxon>Bacteria</taxon>
        <taxon>Bacillati</taxon>
        <taxon>Bacillota</taxon>
        <taxon>Bacilli</taxon>
        <taxon>Bacillales</taxon>
        <taxon>Bacillaceae</taxon>
        <taxon>Cytobacillus</taxon>
    </lineage>
</organism>
<gene>
    <name evidence="2" type="ORF">CKF48_09480</name>
    <name evidence="3" type="ORF">CKF48_09495</name>
</gene>
<evidence type="ECO:0000313" key="2">
    <source>
        <dbReference type="EMBL" id="ASV69994.1"/>
    </source>
</evidence>
<dbReference type="OrthoDB" id="2924893at2"/>
<evidence type="ECO:0000313" key="3">
    <source>
        <dbReference type="EMBL" id="ASV69995.1"/>
    </source>
</evidence>
<accession>A0A248TP42</accession>
<dbReference type="EMBL" id="CP022983">
    <property type="protein sequence ID" value="ASV69995.1"/>
    <property type="molecule type" value="Genomic_DNA"/>
</dbReference>
<dbReference type="InterPro" id="IPR024984">
    <property type="entry name" value="DUF3888"/>
</dbReference>
<evidence type="ECO:0000313" key="4">
    <source>
        <dbReference type="Proteomes" id="UP000215137"/>
    </source>
</evidence>
<dbReference type="KEGG" id="bko:CKF48_09495"/>
<name>A0A248TP42_9BACI</name>
<keyword evidence="4" id="KW-1185">Reference proteome</keyword>
<dbReference type="KEGG" id="bko:CKF48_09480"/>